<name>A0A1E4S120_CYBJN</name>
<dbReference type="OrthoDB" id="1029639at2759"/>
<evidence type="ECO:0000256" key="10">
    <source>
        <dbReference type="ARBA" id="ARBA00023136"/>
    </source>
</evidence>
<comment type="subcellular location">
    <subcellularLocation>
        <location evidence="1">Endoplasmic reticulum membrane</location>
    </subcellularLocation>
</comment>
<evidence type="ECO:0000259" key="13">
    <source>
        <dbReference type="PROSITE" id="PS50004"/>
    </source>
</evidence>
<dbReference type="GO" id="GO:0008289">
    <property type="term" value="F:lipid binding"/>
    <property type="evidence" value="ECO:0007669"/>
    <property type="project" value="UniProtKB-KW"/>
</dbReference>
<evidence type="ECO:0000256" key="11">
    <source>
        <dbReference type="SAM" id="MobiDB-lite"/>
    </source>
</evidence>
<dbReference type="Proteomes" id="UP000094389">
    <property type="component" value="Unassembled WGS sequence"/>
</dbReference>
<keyword evidence="9" id="KW-0446">Lipid-binding</keyword>
<keyword evidence="5" id="KW-0677">Repeat</keyword>
<dbReference type="SMART" id="SM00239">
    <property type="entry name" value="C2"/>
    <property type="match status" value="4"/>
</dbReference>
<keyword evidence="4 12" id="KW-0812">Transmembrane</keyword>
<dbReference type="PANTHER" id="PTHR46980:SF2">
    <property type="entry name" value="TRICALBIN-1-RELATED"/>
    <property type="match status" value="1"/>
</dbReference>
<dbReference type="CDD" id="cd04040">
    <property type="entry name" value="C2D_Tricalbin-like"/>
    <property type="match status" value="1"/>
</dbReference>
<dbReference type="InterPro" id="IPR052455">
    <property type="entry name" value="Tricalbin_domain"/>
</dbReference>
<dbReference type="Pfam" id="PF00168">
    <property type="entry name" value="C2"/>
    <property type="match status" value="4"/>
</dbReference>
<dbReference type="GO" id="GO:0006869">
    <property type="term" value="P:lipid transport"/>
    <property type="evidence" value="ECO:0007669"/>
    <property type="project" value="UniProtKB-KW"/>
</dbReference>
<feature type="region of interest" description="Disordered" evidence="11">
    <location>
        <begin position="1"/>
        <end position="23"/>
    </location>
</feature>
<evidence type="ECO:0000256" key="8">
    <source>
        <dbReference type="ARBA" id="ARBA00023055"/>
    </source>
</evidence>
<keyword evidence="2" id="KW-0813">Transport</keyword>
<keyword evidence="3" id="KW-0597">Phosphoprotein</keyword>
<evidence type="ECO:0000256" key="4">
    <source>
        <dbReference type="ARBA" id="ARBA00022692"/>
    </source>
</evidence>
<evidence type="ECO:0000256" key="12">
    <source>
        <dbReference type="SAM" id="Phobius"/>
    </source>
</evidence>
<dbReference type="GO" id="GO:0071944">
    <property type="term" value="C:cell periphery"/>
    <property type="evidence" value="ECO:0007669"/>
    <property type="project" value="UniProtKB-ARBA"/>
</dbReference>
<keyword evidence="8" id="KW-0445">Lipid transport</keyword>
<dbReference type="STRING" id="983966.A0A1E4S120"/>
<dbReference type="GO" id="GO:0005789">
    <property type="term" value="C:endoplasmic reticulum membrane"/>
    <property type="evidence" value="ECO:0007669"/>
    <property type="project" value="UniProtKB-SubCell"/>
</dbReference>
<gene>
    <name evidence="15" type="ORF">CYBJADRAFT_90017</name>
</gene>
<dbReference type="CDD" id="cd04045">
    <property type="entry name" value="C2C_Tricalbin-like"/>
    <property type="match status" value="1"/>
</dbReference>
<dbReference type="CDD" id="cd21678">
    <property type="entry name" value="SMP_TCB"/>
    <property type="match status" value="1"/>
</dbReference>
<keyword evidence="6" id="KW-0256">Endoplasmic reticulum</keyword>
<dbReference type="Pfam" id="PF24920">
    <property type="entry name" value="C2_TCB1"/>
    <property type="match status" value="1"/>
</dbReference>
<evidence type="ECO:0000256" key="6">
    <source>
        <dbReference type="ARBA" id="ARBA00022824"/>
    </source>
</evidence>
<evidence type="ECO:0000259" key="14">
    <source>
        <dbReference type="PROSITE" id="PS51847"/>
    </source>
</evidence>
<dbReference type="PROSITE" id="PS51847">
    <property type="entry name" value="SMP"/>
    <property type="match status" value="1"/>
</dbReference>
<feature type="region of interest" description="Disordered" evidence="11">
    <location>
        <begin position="813"/>
        <end position="844"/>
    </location>
</feature>
<dbReference type="InterPro" id="IPR056910">
    <property type="entry name" value="TCB1-3_C2"/>
</dbReference>
<dbReference type="InterPro" id="IPR031468">
    <property type="entry name" value="SMP_LBD"/>
</dbReference>
<dbReference type="GeneID" id="30992394"/>
<dbReference type="CDD" id="cd04044">
    <property type="entry name" value="C2A_Tricalbin-like"/>
    <property type="match status" value="1"/>
</dbReference>
<dbReference type="InterPro" id="IPR037762">
    <property type="entry name" value="C2C_Tricalbin"/>
</dbReference>
<feature type="compositionally biased region" description="Basic and acidic residues" evidence="11">
    <location>
        <begin position="813"/>
        <end position="836"/>
    </location>
</feature>
<dbReference type="EMBL" id="KV453931">
    <property type="protein sequence ID" value="ODV73178.1"/>
    <property type="molecule type" value="Genomic_DNA"/>
</dbReference>
<dbReference type="InterPro" id="IPR017147">
    <property type="entry name" value="Tricalbin"/>
</dbReference>
<evidence type="ECO:0000256" key="5">
    <source>
        <dbReference type="ARBA" id="ARBA00022737"/>
    </source>
</evidence>
<evidence type="ECO:0000256" key="7">
    <source>
        <dbReference type="ARBA" id="ARBA00022989"/>
    </source>
</evidence>
<feature type="domain" description="C2" evidence="13">
    <location>
        <begin position="367"/>
        <end position="490"/>
    </location>
</feature>
<feature type="domain" description="SMP-LTD" evidence="14">
    <location>
        <begin position="173"/>
        <end position="376"/>
    </location>
</feature>
<dbReference type="InterPro" id="IPR000008">
    <property type="entry name" value="C2_dom"/>
</dbReference>
<evidence type="ECO:0000256" key="9">
    <source>
        <dbReference type="ARBA" id="ARBA00023121"/>
    </source>
</evidence>
<dbReference type="InterPro" id="IPR037765">
    <property type="entry name" value="C2B_Tricalbin"/>
</dbReference>
<keyword evidence="16" id="KW-1185">Reference proteome</keyword>
<evidence type="ECO:0000256" key="1">
    <source>
        <dbReference type="ARBA" id="ARBA00004586"/>
    </source>
</evidence>
<dbReference type="OMA" id="VLMDDYM"/>
<dbReference type="GO" id="GO:0061817">
    <property type="term" value="P:endoplasmic reticulum-plasma membrane tethering"/>
    <property type="evidence" value="ECO:0007669"/>
    <property type="project" value="InterPro"/>
</dbReference>
<keyword evidence="10 12" id="KW-0472">Membrane</keyword>
<dbReference type="InterPro" id="IPR035892">
    <property type="entry name" value="C2_domain_sf"/>
</dbReference>
<dbReference type="Pfam" id="PF25669">
    <property type="entry name" value="SMP_MUG190-like"/>
    <property type="match status" value="1"/>
</dbReference>
<reference evidence="15 16" key="1">
    <citation type="journal article" date="2016" name="Proc. Natl. Acad. Sci. U.S.A.">
        <title>Comparative genomics of biotechnologically important yeasts.</title>
        <authorList>
            <person name="Riley R."/>
            <person name="Haridas S."/>
            <person name="Wolfe K.H."/>
            <person name="Lopes M.R."/>
            <person name="Hittinger C.T."/>
            <person name="Goeker M."/>
            <person name="Salamov A.A."/>
            <person name="Wisecaver J.H."/>
            <person name="Long T.M."/>
            <person name="Calvey C.H."/>
            <person name="Aerts A.L."/>
            <person name="Barry K.W."/>
            <person name="Choi C."/>
            <person name="Clum A."/>
            <person name="Coughlan A.Y."/>
            <person name="Deshpande S."/>
            <person name="Douglass A.P."/>
            <person name="Hanson S.J."/>
            <person name="Klenk H.-P."/>
            <person name="LaButti K.M."/>
            <person name="Lapidus A."/>
            <person name="Lindquist E.A."/>
            <person name="Lipzen A.M."/>
            <person name="Meier-Kolthoff J.P."/>
            <person name="Ohm R.A."/>
            <person name="Otillar R.P."/>
            <person name="Pangilinan J.L."/>
            <person name="Peng Y."/>
            <person name="Rokas A."/>
            <person name="Rosa C.A."/>
            <person name="Scheuner C."/>
            <person name="Sibirny A.A."/>
            <person name="Slot J.C."/>
            <person name="Stielow J.B."/>
            <person name="Sun H."/>
            <person name="Kurtzman C.P."/>
            <person name="Blackwell M."/>
            <person name="Grigoriev I.V."/>
            <person name="Jeffries T.W."/>
        </authorList>
    </citation>
    <scope>NUCLEOTIDE SEQUENCE [LARGE SCALE GENOMIC DNA]</scope>
    <source>
        <strain evidence="16">ATCC 18201 / CBS 1600 / BCRC 20928 / JCM 3617 / NBRC 0987 / NRRL Y-1542</strain>
    </source>
</reference>
<dbReference type="PROSITE" id="PS50004">
    <property type="entry name" value="C2"/>
    <property type="match status" value="3"/>
</dbReference>
<evidence type="ECO:0000313" key="15">
    <source>
        <dbReference type="EMBL" id="ODV73178.1"/>
    </source>
</evidence>
<organism evidence="15 16">
    <name type="scientific">Cyberlindnera jadinii (strain ATCC 18201 / CBS 1600 / BCRC 20928 / JCM 3617 / NBRC 0987 / NRRL Y-1542)</name>
    <name type="common">Torula yeast</name>
    <name type="synonym">Candida utilis</name>
    <dbReference type="NCBI Taxonomy" id="983966"/>
    <lineage>
        <taxon>Eukaryota</taxon>
        <taxon>Fungi</taxon>
        <taxon>Dikarya</taxon>
        <taxon>Ascomycota</taxon>
        <taxon>Saccharomycotina</taxon>
        <taxon>Saccharomycetes</taxon>
        <taxon>Phaffomycetales</taxon>
        <taxon>Phaffomycetaceae</taxon>
        <taxon>Cyberlindnera</taxon>
    </lineage>
</organism>
<keyword evidence="7 12" id="KW-1133">Transmembrane helix</keyword>
<evidence type="ECO:0000313" key="16">
    <source>
        <dbReference type="Proteomes" id="UP000094389"/>
    </source>
</evidence>
<dbReference type="PANTHER" id="PTHR46980">
    <property type="entry name" value="TRICALBIN-1-RELATED"/>
    <property type="match status" value="1"/>
</dbReference>
<accession>A0A1E4S120</accession>
<dbReference type="PIRSF" id="PIRSF037232">
    <property type="entry name" value="Tricalbin"/>
    <property type="match status" value="1"/>
</dbReference>
<dbReference type="InterPro" id="IPR037761">
    <property type="entry name" value="C2A_Tricalbin"/>
</dbReference>
<dbReference type="CDD" id="cd04052">
    <property type="entry name" value="C2B_Tricalbin-like"/>
    <property type="match status" value="1"/>
</dbReference>
<feature type="domain" description="C2" evidence="13">
    <location>
        <begin position="977"/>
        <end position="1099"/>
    </location>
</feature>
<dbReference type="Gene3D" id="2.60.40.150">
    <property type="entry name" value="C2 domain"/>
    <property type="match status" value="3"/>
</dbReference>
<evidence type="ECO:0000256" key="2">
    <source>
        <dbReference type="ARBA" id="ARBA00022448"/>
    </source>
</evidence>
<dbReference type="InterPro" id="IPR037756">
    <property type="entry name" value="C2D_Tricalbin"/>
</dbReference>
<evidence type="ECO:0000256" key="3">
    <source>
        <dbReference type="ARBA" id="ARBA00022553"/>
    </source>
</evidence>
<feature type="transmembrane region" description="Helical" evidence="12">
    <location>
        <begin position="131"/>
        <end position="148"/>
    </location>
</feature>
<dbReference type="AlphaFoldDB" id="A0A1E4S120"/>
<protein>
    <submittedName>
        <fullName evidence="15">Tricalbin</fullName>
    </submittedName>
</protein>
<sequence length="1184" mass="132154">MASEAAEAPVLPENPSVKPVAQQTDVLEKAHAAPSGEVSQTVSIEDVKKAEAEALKAVRKPVNATAVGWKQIGEWEEKDELTLDDELMDLTTPTLLDSFIPEAAYGDWYHTVGLFIAAGLLSFIFSWFNFSLAPVFFITLFAGIYYRTSIKKYRSVLRDQIQMEFTAQKIENDYETMDWLNTFLDKYWTYLEPSISQIVCEQVNPILASQESIPAFVKAIWIDELTLGTKPPRIDLVKTLDIPKNDVAVMDWGFSFTPNDIVDNSAKQLKNHVNQRVVVKANVFGVTLPVVVRNVAFKSWVRVRFKMMTHFPHIETVSVSLMEPPQFDFISTIFGESIFNWEILAIPGLYPFINEMIKKFAGPMLFEPFSFQLNVPQLLSGSNTSIGIIAVHLREAKNLRAADRVIGNTVDPYVTFRFHGQKKVFAKSKTILDTSHPKWDETVYVLVGSFTEPMVLTFFDYNDDRKDKQLGKLHISMNEVSAKPVAKNQVGQILRSSKPCGELLYDYEFFPTLEPQRLDDGSVEPAPELNTGLTKLELTEIRNVKTAEKALSSYTELYFNDELVGTTKVFKNNDNPSFSIPLETIVTDRRKAKVKVIVKDPKGKIIAASVQSLNNLIDRTEIDKPWVPFSKGEGEFKFSAVWKSVEIPNVPGSGGYTDPIGVVRVLFNKAEDLLNLEKFGKVDPYARVLVNGTQKGRTDMIPDELNPVWNKAVWITVSSPNQRLTVEVMDYEKNGDDRSLGSFNLTTSEIINTDDDGKYVEYIDTELRTGKLVTKKKGPRGIVTYGLSFYPVTPVKSVEDIKEELMAKQAREAKYQREREAGKTKEEIEKEKKEEEKEKDEELDDIADTSKAEMPLTELITHPVGVFVYSIIAGEFASVNSYLQLYFDAAPQAAYTSQEIKTKYITTPSTGDVIVKELEWSTCTFRLVKKKRSNRSAEAIAETTIPTLSLLKNSYDEPNVLTMQGSGTHKIKIQTRWIPLQTQTLPPSDLITNSGNLDLDILACENLPAADSNGKSDPFVKCYLNDEEDNFFKTKTVKKTLNPVWDDAKTAVEIDNRVNTKIRFKVRDWDFGAGQDDVLGDGVLDLAEIDPINPTKITIPLVGEKGEKAGTLIVKASFRPGYVIRVNASQTNVADVGLKSIGTGIGAGLKGGKAIVGGGVGIVGKVKKGIFGGKKDESDDEEAS</sequence>
<dbReference type="SUPFAM" id="SSF49562">
    <property type="entry name" value="C2 domain (Calcium/lipid-binding domain, CaLB)"/>
    <property type="match status" value="4"/>
</dbReference>
<proteinExistence type="predicted"/>
<dbReference type="RefSeq" id="XP_020070217.1">
    <property type="nucleotide sequence ID" value="XM_020217998.1"/>
</dbReference>
<feature type="domain" description="C2" evidence="13">
    <location>
        <begin position="646"/>
        <end position="762"/>
    </location>
</feature>